<dbReference type="Proteomes" id="UP000326289">
    <property type="component" value="Unassembled WGS sequence"/>
</dbReference>
<accession>A0A5N6IKH9</accession>
<name>A0A5N6IKH9_9EURO</name>
<dbReference type="AlphaFoldDB" id="A0A5N6IKH9"/>
<dbReference type="EMBL" id="ML732943">
    <property type="protein sequence ID" value="KAB8266687.1"/>
    <property type="molecule type" value="Genomic_DNA"/>
</dbReference>
<organism evidence="1 2">
    <name type="scientific">Aspergillus minisclerotigenes</name>
    <dbReference type="NCBI Taxonomy" id="656917"/>
    <lineage>
        <taxon>Eukaryota</taxon>
        <taxon>Fungi</taxon>
        <taxon>Dikarya</taxon>
        <taxon>Ascomycota</taxon>
        <taxon>Pezizomycotina</taxon>
        <taxon>Eurotiomycetes</taxon>
        <taxon>Eurotiomycetidae</taxon>
        <taxon>Eurotiales</taxon>
        <taxon>Aspergillaceae</taxon>
        <taxon>Aspergillus</taxon>
        <taxon>Aspergillus subgen. Circumdati</taxon>
    </lineage>
</organism>
<protein>
    <submittedName>
        <fullName evidence="1">Uncharacterized protein</fullName>
    </submittedName>
</protein>
<evidence type="ECO:0000313" key="1">
    <source>
        <dbReference type="EMBL" id="KAB8266687.1"/>
    </source>
</evidence>
<gene>
    <name evidence="1" type="ORF">BDV30DRAFT_66048</name>
</gene>
<keyword evidence="2" id="KW-1185">Reference proteome</keyword>
<evidence type="ECO:0000313" key="2">
    <source>
        <dbReference type="Proteomes" id="UP000326289"/>
    </source>
</evidence>
<reference evidence="1 2" key="1">
    <citation type="submission" date="2019-04" db="EMBL/GenBank/DDBJ databases">
        <title>Fungal friends and foes A comparative genomics study of 23 Aspergillus species from section Flavi.</title>
        <authorList>
            <consortium name="DOE Joint Genome Institute"/>
            <person name="Kjaerbolling I."/>
            <person name="Vesth T.C."/>
            <person name="Frisvad J.C."/>
            <person name="Nybo J.L."/>
            <person name="Theobald S."/>
            <person name="Kildgaard S."/>
            <person name="Petersen T.I."/>
            <person name="Kuo A."/>
            <person name="Sato A."/>
            <person name="Lyhne E.K."/>
            <person name="Kogle M.E."/>
            <person name="Wiebenga A."/>
            <person name="Kun R.S."/>
            <person name="Lubbers R.J."/>
            <person name="Makela M.R."/>
            <person name="Barry K."/>
            <person name="Chovatia M."/>
            <person name="Clum A."/>
            <person name="Daum C."/>
            <person name="Haridas S."/>
            <person name="He G."/>
            <person name="LaButti K."/>
            <person name="Lipzen A."/>
            <person name="Mondo S."/>
            <person name="Pangilinan J."/>
            <person name="Riley R."/>
            <person name="Salamov A."/>
            <person name="Simmons B.A."/>
            <person name="Magnuson J.K."/>
            <person name="Henrissat B."/>
            <person name="Mortensen U.H."/>
            <person name="Larsen T.O."/>
            <person name="De vries R.P."/>
            <person name="Grigoriev I.V."/>
            <person name="Machida M."/>
            <person name="Baker S.E."/>
            <person name="Andersen M.R."/>
        </authorList>
    </citation>
    <scope>NUCLEOTIDE SEQUENCE [LARGE SCALE GENOMIC DNA]</scope>
    <source>
        <strain evidence="1 2">CBS 117635</strain>
    </source>
</reference>
<sequence>MLRKPSPQNYPRQGLEQAAYMAIETTNKIVLVPLYGSYVNCLRRSLTHRRRRAFQSFPVGRPSAHVIRQTQHPLPTFMPSQLTTNSCSSNA</sequence>
<proteinExistence type="predicted"/>